<evidence type="ECO:0000256" key="1">
    <source>
        <dbReference type="ARBA" id="ARBA00022723"/>
    </source>
</evidence>
<keyword evidence="2 4" id="KW-0863">Zinc-finger</keyword>
<dbReference type="GO" id="GO:0003677">
    <property type="term" value="F:DNA binding"/>
    <property type="evidence" value="ECO:0007669"/>
    <property type="project" value="InterPro"/>
</dbReference>
<organism evidence="6 7">
    <name type="scientific">Sipha flava</name>
    <name type="common">yellow sugarcane aphid</name>
    <dbReference type="NCBI Taxonomy" id="143950"/>
    <lineage>
        <taxon>Eukaryota</taxon>
        <taxon>Metazoa</taxon>
        <taxon>Ecdysozoa</taxon>
        <taxon>Arthropoda</taxon>
        <taxon>Hexapoda</taxon>
        <taxon>Insecta</taxon>
        <taxon>Pterygota</taxon>
        <taxon>Neoptera</taxon>
        <taxon>Paraneoptera</taxon>
        <taxon>Hemiptera</taxon>
        <taxon>Sternorrhyncha</taxon>
        <taxon>Aphidomorpha</taxon>
        <taxon>Aphidoidea</taxon>
        <taxon>Aphididae</taxon>
        <taxon>Sipha</taxon>
    </lineage>
</organism>
<dbReference type="PROSITE" id="PS50157">
    <property type="entry name" value="ZINC_FINGER_C2H2_2"/>
    <property type="match status" value="2"/>
</dbReference>
<evidence type="ECO:0000256" key="3">
    <source>
        <dbReference type="ARBA" id="ARBA00022833"/>
    </source>
</evidence>
<dbReference type="OrthoDB" id="6571533at2759"/>
<gene>
    <name evidence="7" type="primary">LOC112691359</name>
</gene>
<dbReference type="SMART" id="SM00355">
    <property type="entry name" value="ZnF_C2H2"/>
    <property type="match status" value="2"/>
</dbReference>
<accession>A0A8B8GFJ7</accession>
<name>A0A8B8GFJ7_9HEMI</name>
<dbReference type="Pfam" id="PF02892">
    <property type="entry name" value="zf-BED"/>
    <property type="match status" value="1"/>
</dbReference>
<keyword evidence="1" id="KW-0479">Metal-binding</keyword>
<dbReference type="Gene3D" id="3.30.160.60">
    <property type="entry name" value="Classic Zinc Finger"/>
    <property type="match status" value="1"/>
</dbReference>
<protein>
    <submittedName>
        <fullName evidence="7">Longitudinals lacking protein, isoforms A/B/D/L-like</fullName>
    </submittedName>
</protein>
<dbReference type="Proteomes" id="UP000694846">
    <property type="component" value="Unplaced"/>
</dbReference>
<dbReference type="Pfam" id="PF00096">
    <property type="entry name" value="zf-C2H2"/>
    <property type="match status" value="1"/>
</dbReference>
<dbReference type="AlphaFoldDB" id="A0A8B8GFJ7"/>
<keyword evidence="6" id="KW-1185">Reference proteome</keyword>
<feature type="domain" description="C2H2-type" evidence="5">
    <location>
        <begin position="12"/>
        <end position="41"/>
    </location>
</feature>
<evidence type="ECO:0000313" key="6">
    <source>
        <dbReference type="Proteomes" id="UP000694846"/>
    </source>
</evidence>
<evidence type="ECO:0000256" key="2">
    <source>
        <dbReference type="ARBA" id="ARBA00022771"/>
    </source>
</evidence>
<sequence>MVICIGQFEDRFYCPNLQCGRNYKNKCSLTYHINNECGVNPKFKCIFCSKTSSRSSNLKRHMISVHKRIH</sequence>
<proteinExistence type="predicted"/>
<evidence type="ECO:0000256" key="4">
    <source>
        <dbReference type="PROSITE-ProRule" id="PRU00042"/>
    </source>
</evidence>
<dbReference type="InterPro" id="IPR003656">
    <property type="entry name" value="Znf_BED"/>
</dbReference>
<dbReference type="GO" id="GO:0008270">
    <property type="term" value="F:zinc ion binding"/>
    <property type="evidence" value="ECO:0007669"/>
    <property type="project" value="UniProtKB-KW"/>
</dbReference>
<dbReference type="InterPro" id="IPR013087">
    <property type="entry name" value="Znf_C2H2_type"/>
</dbReference>
<reference evidence="7" key="1">
    <citation type="submission" date="2025-08" db="UniProtKB">
        <authorList>
            <consortium name="RefSeq"/>
        </authorList>
    </citation>
    <scope>IDENTIFICATION</scope>
    <source>
        <tissue evidence="7">Whole body</tissue>
    </source>
</reference>
<dbReference type="InterPro" id="IPR036236">
    <property type="entry name" value="Znf_C2H2_sf"/>
</dbReference>
<evidence type="ECO:0000313" key="7">
    <source>
        <dbReference type="RefSeq" id="XP_025421376.1"/>
    </source>
</evidence>
<dbReference type="SUPFAM" id="SSF57667">
    <property type="entry name" value="beta-beta-alpha zinc fingers"/>
    <property type="match status" value="1"/>
</dbReference>
<feature type="domain" description="C2H2-type" evidence="5">
    <location>
        <begin position="43"/>
        <end position="70"/>
    </location>
</feature>
<keyword evidence="3" id="KW-0862">Zinc</keyword>
<evidence type="ECO:0000259" key="5">
    <source>
        <dbReference type="PROSITE" id="PS50157"/>
    </source>
</evidence>
<dbReference type="GeneID" id="112691359"/>
<dbReference type="RefSeq" id="XP_025421376.1">
    <property type="nucleotide sequence ID" value="XM_025565591.1"/>
</dbReference>